<comment type="caution">
    <text evidence="2">The sequence shown here is derived from an EMBL/GenBank/DDBJ whole genome shotgun (WGS) entry which is preliminary data.</text>
</comment>
<dbReference type="RefSeq" id="WP_232475433.1">
    <property type="nucleotide sequence ID" value="NZ_CP037953.1"/>
</dbReference>
<gene>
    <name evidence="2" type="ORF">EV696_101299</name>
</gene>
<protein>
    <recommendedName>
        <fullName evidence="1">Knr4/Smi1-like domain-containing protein</fullName>
    </recommendedName>
</protein>
<dbReference type="InterPro" id="IPR037883">
    <property type="entry name" value="Knr4/Smi1-like_sf"/>
</dbReference>
<dbReference type="EMBL" id="SNYM01000001">
    <property type="protein sequence ID" value="TDQ51325.1"/>
    <property type="molecule type" value="Genomic_DNA"/>
</dbReference>
<evidence type="ECO:0000313" key="3">
    <source>
        <dbReference type="Proteomes" id="UP000295375"/>
    </source>
</evidence>
<dbReference type="InterPro" id="IPR018958">
    <property type="entry name" value="Knr4/Smi1-like_dom"/>
</dbReference>
<organism evidence="2 3">
    <name type="scientific">Permianibacter aggregans</name>
    <dbReference type="NCBI Taxonomy" id="1510150"/>
    <lineage>
        <taxon>Bacteria</taxon>
        <taxon>Pseudomonadati</taxon>
        <taxon>Pseudomonadota</taxon>
        <taxon>Gammaproteobacteria</taxon>
        <taxon>Pseudomonadales</taxon>
        <taxon>Pseudomonadaceae</taxon>
        <taxon>Permianibacter</taxon>
    </lineage>
</organism>
<keyword evidence="3" id="KW-1185">Reference proteome</keyword>
<evidence type="ECO:0000313" key="2">
    <source>
        <dbReference type="EMBL" id="TDQ51325.1"/>
    </source>
</evidence>
<dbReference type="AlphaFoldDB" id="A0A4R6V081"/>
<name>A0A4R6V081_9GAMM</name>
<feature type="domain" description="Knr4/Smi1-like" evidence="1">
    <location>
        <begin position="38"/>
        <end position="130"/>
    </location>
</feature>
<sequence length="214" mass="23995">MVDISIDKLISISSRAFSDIPPMLSPELKALAGRRATELLCLLQKKNGFFAFESSLRVFSSVKSSQSYSLADWNSELLWRREYGDCVEDALFFAEDVFGGQFCIRNDEIYCFDPETGEFSYLANTVDDWARSVLSEYQLLTGQPLAHDWQKMHGSIPVLSRLVPKLPFVCGGEFSVENLIALDSVKGMRARGNLAMQIKDLPDGAQITFNITDN</sequence>
<dbReference type="Proteomes" id="UP000295375">
    <property type="component" value="Unassembled WGS sequence"/>
</dbReference>
<accession>A0A4R6V081</accession>
<reference evidence="2 3" key="1">
    <citation type="submission" date="2019-03" db="EMBL/GenBank/DDBJ databases">
        <title>Genomic Encyclopedia of Type Strains, Phase IV (KMG-IV): sequencing the most valuable type-strain genomes for metagenomic binning, comparative biology and taxonomic classification.</title>
        <authorList>
            <person name="Goeker M."/>
        </authorList>
    </citation>
    <scope>NUCLEOTIDE SEQUENCE [LARGE SCALE GENOMIC DNA]</scope>
    <source>
        <strain evidence="2 3">DSM 103792</strain>
    </source>
</reference>
<evidence type="ECO:0000259" key="1">
    <source>
        <dbReference type="Pfam" id="PF09346"/>
    </source>
</evidence>
<dbReference type="SUPFAM" id="SSF160631">
    <property type="entry name" value="SMI1/KNR4-like"/>
    <property type="match status" value="1"/>
</dbReference>
<dbReference type="Pfam" id="PF09346">
    <property type="entry name" value="SMI1_KNR4"/>
    <property type="match status" value="1"/>
</dbReference>
<proteinExistence type="predicted"/>